<feature type="compositionally biased region" description="Basic and acidic residues" evidence="1">
    <location>
        <begin position="31"/>
        <end position="51"/>
    </location>
</feature>
<comment type="caution">
    <text evidence="3">The sequence shown here is derived from an EMBL/GenBank/DDBJ whole genome shotgun (WGS) entry which is preliminary data.</text>
</comment>
<dbReference type="Pfam" id="PF07172">
    <property type="entry name" value="GRP"/>
    <property type="match status" value="1"/>
</dbReference>
<dbReference type="PANTHER" id="PTHR37389">
    <property type="entry name" value="NODULIN-24"/>
    <property type="match status" value="1"/>
</dbReference>
<feature type="signal peptide" evidence="2">
    <location>
        <begin position="1"/>
        <end position="25"/>
    </location>
</feature>
<dbReference type="EMBL" id="JARBHA010000012">
    <property type="protein sequence ID" value="KAJ9686399.1"/>
    <property type="molecule type" value="Genomic_DNA"/>
</dbReference>
<protein>
    <recommendedName>
        <fullName evidence="5">Glycine-rich protein</fullName>
    </recommendedName>
</protein>
<feature type="region of interest" description="Disordered" evidence="1">
    <location>
        <begin position="31"/>
        <end position="54"/>
    </location>
</feature>
<keyword evidence="2" id="KW-0732">Signal</keyword>
<evidence type="ECO:0008006" key="5">
    <source>
        <dbReference type="Google" id="ProtNLM"/>
    </source>
</evidence>
<evidence type="ECO:0000313" key="4">
    <source>
        <dbReference type="Proteomes" id="UP001168098"/>
    </source>
</evidence>
<dbReference type="EMBL" id="JARBHA010000012">
    <property type="protein sequence ID" value="KAJ9686400.1"/>
    <property type="molecule type" value="Genomic_DNA"/>
</dbReference>
<proteinExistence type="predicted"/>
<organism evidence="3 4">
    <name type="scientific">Vitis rotundifolia</name>
    <name type="common">Muscadine grape</name>
    <dbReference type="NCBI Taxonomy" id="103349"/>
    <lineage>
        <taxon>Eukaryota</taxon>
        <taxon>Viridiplantae</taxon>
        <taxon>Streptophyta</taxon>
        <taxon>Embryophyta</taxon>
        <taxon>Tracheophyta</taxon>
        <taxon>Spermatophyta</taxon>
        <taxon>Magnoliopsida</taxon>
        <taxon>eudicotyledons</taxon>
        <taxon>Gunneridae</taxon>
        <taxon>Pentapetalae</taxon>
        <taxon>rosids</taxon>
        <taxon>Vitales</taxon>
        <taxon>Vitaceae</taxon>
        <taxon>Viteae</taxon>
        <taxon>Vitis</taxon>
    </lineage>
</organism>
<evidence type="ECO:0000256" key="1">
    <source>
        <dbReference type="SAM" id="MobiDB-lite"/>
    </source>
</evidence>
<sequence>MGSKAFVFLALLWAVLLLISSEVAARDLAETSTEQEKTEAAAKTNGVDDAKYPGNGGYPGGGNGGYPGGGYGGYPGGGNGGYPGGGNGGYPGGGNGGYPGGGNGGYPGAGNGGYPGHGGYGGNPGRGGYGGGYCRYGCCSGGSYGRGCRRCCSYAGEAVEAETKAKPQN</sequence>
<evidence type="ECO:0000313" key="3">
    <source>
        <dbReference type="EMBL" id="KAJ9686399.1"/>
    </source>
</evidence>
<evidence type="ECO:0000256" key="2">
    <source>
        <dbReference type="SAM" id="SignalP"/>
    </source>
</evidence>
<keyword evidence="4" id="KW-1185">Reference proteome</keyword>
<gene>
    <name evidence="3" type="ORF">PVL29_015348</name>
</gene>
<feature type="chain" id="PRO_5041589071" description="Glycine-rich protein" evidence="2">
    <location>
        <begin position="26"/>
        <end position="169"/>
    </location>
</feature>
<dbReference type="PANTHER" id="PTHR37389:SF16">
    <property type="entry name" value="GLYCINE-RICH CELL WALL STRUCTURAL PROTEIN"/>
    <property type="match status" value="1"/>
</dbReference>
<dbReference type="Proteomes" id="UP001168098">
    <property type="component" value="Unassembled WGS sequence"/>
</dbReference>
<reference evidence="3 4" key="1">
    <citation type="journal article" date="2023" name="BMC Biotechnol.">
        <title>Vitis rotundifolia cv Carlos genome sequencing.</title>
        <authorList>
            <person name="Huff M."/>
            <person name="Hulse-Kemp A."/>
            <person name="Scheffler B."/>
            <person name="Youngblood R."/>
            <person name="Simpson S."/>
            <person name="Babiker E."/>
            <person name="Staton M."/>
        </authorList>
    </citation>
    <scope>NUCLEOTIDE SEQUENCE [LARGE SCALE GENOMIC DNA]</scope>
    <source>
        <tissue evidence="3">Leaf</tissue>
    </source>
</reference>
<accession>A0AA38ZDJ1</accession>
<dbReference type="AlphaFoldDB" id="A0AA38ZDJ1"/>
<name>A0AA38ZDJ1_VITRO</name>
<dbReference type="InterPro" id="IPR010800">
    <property type="entry name" value="GRP"/>
</dbReference>